<organism evidence="2 3">
    <name type="scientific">Cellulomonas biazotea</name>
    <dbReference type="NCBI Taxonomy" id="1709"/>
    <lineage>
        <taxon>Bacteria</taxon>
        <taxon>Bacillati</taxon>
        <taxon>Actinomycetota</taxon>
        <taxon>Actinomycetes</taxon>
        <taxon>Micrococcales</taxon>
        <taxon>Cellulomonadaceae</taxon>
        <taxon>Cellulomonas</taxon>
    </lineage>
</organism>
<dbReference type="GO" id="GO:0070819">
    <property type="term" value="F:menaquinone-dependent protoporphyrinogen oxidase activity"/>
    <property type="evidence" value="ECO:0007669"/>
    <property type="project" value="TreeGrafter"/>
</dbReference>
<name>A0A402DNY2_9CELL</name>
<dbReference type="Gene3D" id="3.40.50.360">
    <property type="match status" value="1"/>
</dbReference>
<dbReference type="SUPFAM" id="SSF52218">
    <property type="entry name" value="Flavoproteins"/>
    <property type="match status" value="1"/>
</dbReference>
<protein>
    <submittedName>
        <fullName evidence="2">Flavodoxin</fullName>
    </submittedName>
</protein>
<feature type="domain" description="Flavodoxin" evidence="1">
    <location>
        <begin position="5"/>
        <end position="145"/>
    </location>
</feature>
<dbReference type="EMBL" id="BIMR01000050">
    <property type="protein sequence ID" value="GCE75837.1"/>
    <property type="molecule type" value="Genomic_DNA"/>
</dbReference>
<dbReference type="RefSeq" id="WP_130780438.1">
    <property type="nucleotide sequence ID" value="NZ_BIMR01000050.1"/>
</dbReference>
<dbReference type="OrthoDB" id="129384at2"/>
<dbReference type="AlphaFoldDB" id="A0A402DNY2"/>
<proteinExistence type="predicted"/>
<dbReference type="InterPro" id="IPR052200">
    <property type="entry name" value="Protoporphyrinogen_IX_DH"/>
</dbReference>
<evidence type="ECO:0000313" key="2">
    <source>
        <dbReference type="EMBL" id="GCE75837.1"/>
    </source>
</evidence>
<comment type="caution">
    <text evidence="2">The sequence shown here is derived from an EMBL/GenBank/DDBJ whole genome shotgun (WGS) entry which is preliminary data.</text>
</comment>
<dbReference type="Pfam" id="PF12724">
    <property type="entry name" value="Flavodoxin_5"/>
    <property type="match status" value="1"/>
</dbReference>
<dbReference type="PANTHER" id="PTHR38030:SF2">
    <property type="entry name" value="PROTOPORPHYRINOGEN IX DEHYDROGENASE [QUINONE]"/>
    <property type="match status" value="1"/>
</dbReference>
<dbReference type="Proteomes" id="UP000289954">
    <property type="component" value="Unassembled WGS sequence"/>
</dbReference>
<dbReference type="InterPro" id="IPR026816">
    <property type="entry name" value="Flavodoxin_dom"/>
</dbReference>
<accession>A0A402DNY2</accession>
<dbReference type="PANTHER" id="PTHR38030">
    <property type="entry name" value="PROTOPORPHYRINOGEN IX DEHYDROGENASE [MENAQUINONE]"/>
    <property type="match status" value="1"/>
</dbReference>
<dbReference type="GO" id="GO:0010181">
    <property type="term" value="F:FMN binding"/>
    <property type="evidence" value="ECO:0007669"/>
    <property type="project" value="TreeGrafter"/>
</dbReference>
<evidence type="ECO:0000259" key="1">
    <source>
        <dbReference type="Pfam" id="PF12724"/>
    </source>
</evidence>
<reference evidence="2 3" key="1">
    <citation type="submission" date="2019-01" db="EMBL/GenBank/DDBJ databases">
        <title>Draft genome sequence of Cellulomonas takizawaensis strain TKZ-21.</title>
        <authorList>
            <person name="Yamamura H."/>
            <person name="Hayashi T."/>
            <person name="Hamada M."/>
            <person name="Serisawa Y."/>
            <person name="Matsuyama K."/>
            <person name="Nakagawa Y."/>
            <person name="Otoguro M."/>
            <person name="Yanagida F."/>
            <person name="Hayakawa M."/>
        </authorList>
    </citation>
    <scope>NUCLEOTIDE SEQUENCE [LARGE SCALE GENOMIC DNA]</scope>
    <source>
        <strain evidence="2 3">NBRC12680</strain>
    </source>
</reference>
<dbReference type="GO" id="GO:0006783">
    <property type="term" value="P:heme biosynthetic process"/>
    <property type="evidence" value="ECO:0007669"/>
    <property type="project" value="TreeGrafter"/>
</dbReference>
<evidence type="ECO:0000313" key="3">
    <source>
        <dbReference type="Proteomes" id="UP000289954"/>
    </source>
</evidence>
<dbReference type="InterPro" id="IPR029039">
    <property type="entry name" value="Flavoprotein-like_sf"/>
</dbReference>
<keyword evidence="3" id="KW-1185">Reference proteome</keyword>
<gene>
    <name evidence="2" type="primary">hemG</name>
    <name evidence="2" type="ORF">CBZ_08930</name>
</gene>
<sequence length="167" mass="18334">MKILMTVASRHGGTREIGEVVAQVLRDAGHDVDEVTPDDVEHVHEYDAVVLGSAVYVGRLAAALRDLVERQGAQLRSMPVWLFWSGPVGDPPMPPTPPDDVDVVARHAGAREPRCFVGRIERADLNLNERALVALTRAETGDFRDFEDVRAWAAEVVEEVAALPHAR</sequence>